<dbReference type="Gene3D" id="2.60.40.1660">
    <property type="entry name" value="Na, k-atpase alpha subunit"/>
    <property type="match status" value="1"/>
</dbReference>
<keyword evidence="6 7" id="KW-0472">Membrane</keyword>
<reference evidence="9 10" key="1">
    <citation type="submission" date="2021-05" db="EMBL/GenBank/DDBJ databases">
        <authorList>
            <person name="Zahm M."/>
            <person name="Klopp C."/>
            <person name="Cabau C."/>
            <person name="Kuhl H."/>
            <person name="Suciu R."/>
            <person name="Ciorpac M."/>
            <person name="Holostenco D."/>
            <person name="Gessner J."/>
            <person name="Wuertz S."/>
            <person name="Hohne C."/>
            <person name="Stock M."/>
            <person name="Gislard M."/>
            <person name="Lluch J."/>
            <person name="Milhes M."/>
            <person name="Lampietro C."/>
            <person name="Lopez Roques C."/>
            <person name="Donnadieu C."/>
            <person name="Du K."/>
            <person name="Schartl M."/>
            <person name="Guiguen Y."/>
        </authorList>
    </citation>
    <scope>NUCLEOTIDE SEQUENCE [LARGE SCALE GENOMIC DNA]</scope>
    <source>
        <strain evidence="9">Hh-F2</strain>
        <tissue evidence="9">Blood</tissue>
    </source>
</reference>
<evidence type="ECO:0000256" key="1">
    <source>
        <dbReference type="ARBA" id="ARBA00004606"/>
    </source>
</evidence>
<proteinExistence type="inferred from homology"/>
<gene>
    <name evidence="9" type="ORF">HHUSO_G18008</name>
</gene>
<comment type="caution">
    <text evidence="9">The sequence shown here is derived from an EMBL/GenBank/DDBJ whole genome shotgun (WGS) entry which is preliminary data.</text>
</comment>
<keyword evidence="7" id="KW-0406">Ion transport</keyword>
<evidence type="ECO:0000256" key="7">
    <source>
        <dbReference type="RuleBase" id="RU362099"/>
    </source>
</evidence>
<name>A0ABR0Z669_HUSHU</name>
<organism evidence="9 10">
    <name type="scientific">Huso huso</name>
    <name type="common">Beluga</name>
    <name type="synonym">Acipenser huso</name>
    <dbReference type="NCBI Taxonomy" id="61971"/>
    <lineage>
        <taxon>Eukaryota</taxon>
        <taxon>Metazoa</taxon>
        <taxon>Chordata</taxon>
        <taxon>Craniata</taxon>
        <taxon>Vertebrata</taxon>
        <taxon>Euteleostomi</taxon>
        <taxon>Actinopterygii</taxon>
        <taxon>Chondrostei</taxon>
        <taxon>Acipenseriformes</taxon>
        <taxon>Acipenseridae</taxon>
        <taxon>Huso</taxon>
    </lineage>
</organism>
<dbReference type="EMBL" id="JAHFZB010000016">
    <property type="protein sequence ID" value="KAK6480324.1"/>
    <property type="molecule type" value="Genomic_DNA"/>
</dbReference>
<keyword evidence="5 7" id="KW-1133">Transmembrane helix</keyword>
<evidence type="ECO:0000256" key="6">
    <source>
        <dbReference type="ARBA" id="ARBA00023136"/>
    </source>
</evidence>
<feature type="region of interest" description="Disordered" evidence="8">
    <location>
        <begin position="47"/>
        <end position="91"/>
    </location>
</feature>
<dbReference type="PROSITE" id="PS00391">
    <property type="entry name" value="ATPASE_NA_K_BETA_2"/>
    <property type="match status" value="1"/>
</dbReference>
<comment type="subcellular location">
    <subcellularLocation>
        <location evidence="1">Membrane</location>
        <topology evidence="1">Single-pass type II membrane protein</topology>
    </subcellularLocation>
</comment>
<feature type="transmembrane region" description="Helical" evidence="7">
    <location>
        <begin position="123"/>
        <end position="147"/>
    </location>
</feature>
<dbReference type="Proteomes" id="UP001369086">
    <property type="component" value="Unassembled WGS sequence"/>
</dbReference>
<keyword evidence="4" id="KW-0735">Signal-anchor</keyword>
<dbReference type="NCBIfam" id="TIGR01107">
    <property type="entry name" value="Na_K_ATPase_bet"/>
    <property type="match status" value="1"/>
</dbReference>
<dbReference type="Gene3D" id="1.20.5.170">
    <property type="match status" value="1"/>
</dbReference>
<evidence type="ECO:0000256" key="4">
    <source>
        <dbReference type="ARBA" id="ARBA00022968"/>
    </source>
</evidence>
<keyword evidence="3 7" id="KW-0812">Transmembrane</keyword>
<accession>A0ABR0Z669</accession>
<sequence length="369" mass="41975">MLGKLTLHIFKTLTEPRSQDGQVVGYTLPRAPLQTFEVMEQNSTAGGATEQYHGNYLSNPEVTAEPRREEEEEEEEEEEDDDEMPAERKNKKSWGQVMKELKLFWWNPETHAFMGRSGKSWGLILLFYTIFYSFLAAMFTVCMYALLMTISPYTPTYRDRVVPPGVMISPRVGGFDIAFNASDPKTWAKYTETLNAFLTPYNDVEQERKNVACTPDVYFKQDDREESAERKACQFKRSSLGNCSGIDDPSFGFSEGKPCILLKMNRIIGYLPGEGTPVTVSCEALKGDVDRFGAAEFHPYDFFNLMYYPYYGKLTHVNYTSPLVAIRFPQVTTENPLTVQCKLNGKGIKSDSMQDRFLGRITFTLQIGA</sequence>
<dbReference type="InterPro" id="IPR000402">
    <property type="entry name" value="Na/K_ATPase_sub_beta"/>
</dbReference>
<feature type="compositionally biased region" description="Acidic residues" evidence="8">
    <location>
        <begin position="70"/>
        <end position="84"/>
    </location>
</feature>
<keyword evidence="7" id="KW-0813">Transport</keyword>
<dbReference type="PANTHER" id="PTHR11523:SF12">
    <property type="entry name" value="PROTEIN ATP1B4"/>
    <property type="match status" value="1"/>
</dbReference>
<evidence type="ECO:0000256" key="2">
    <source>
        <dbReference type="ARBA" id="ARBA00005876"/>
    </source>
</evidence>
<evidence type="ECO:0000256" key="8">
    <source>
        <dbReference type="SAM" id="MobiDB-lite"/>
    </source>
</evidence>
<protein>
    <recommendedName>
        <fullName evidence="7">Sodium/potassium-transporting ATPase subunit beta</fullName>
    </recommendedName>
</protein>
<comment type="function">
    <text evidence="7">This is the non-catalytic component of the active enzyme, which catalyzes the hydrolysis of ATP coupled with the exchange of Na(+) and K(+) ions across the plasma membrane.</text>
</comment>
<dbReference type="InterPro" id="IPR038702">
    <property type="entry name" value="Na/K_ATPase_sub_beta_sf"/>
</dbReference>
<evidence type="ECO:0000256" key="3">
    <source>
        <dbReference type="ARBA" id="ARBA00022692"/>
    </source>
</evidence>
<comment type="similarity">
    <text evidence="2 7">Belongs to the X(+)/potassium ATPases subunit beta family.</text>
</comment>
<keyword evidence="10" id="KW-1185">Reference proteome</keyword>
<evidence type="ECO:0000256" key="5">
    <source>
        <dbReference type="ARBA" id="ARBA00022989"/>
    </source>
</evidence>
<dbReference type="PANTHER" id="PTHR11523">
    <property type="entry name" value="SODIUM/POTASSIUM-DEPENDENT ATPASE BETA SUBUNIT"/>
    <property type="match status" value="1"/>
</dbReference>
<evidence type="ECO:0000313" key="10">
    <source>
        <dbReference type="Proteomes" id="UP001369086"/>
    </source>
</evidence>
<dbReference type="Pfam" id="PF00287">
    <property type="entry name" value="Na_K-ATPase"/>
    <property type="match status" value="1"/>
</dbReference>
<evidence type="ECO:0000313" key="9">
    <source>
        <dbReference type="EMBL" id="KAK6480324.1"/>
    </source>
</evidence>